<accession>A0A482YAM6</accession>
<dbReference type="GO" id="GO:0005524">
    <property type="term" value="F:ATP binding"/>
    <property type="evidence" value="ECO:0007669"/>
    <property type="project" value="UniProtKB-KW"/>
</dbReference>
<keyword evidence="2" id="KW-0547">Nucleotide-binding</keyword>
<comment type="caution">
    <text evidence="5">The sequence shown here is derived from an EMBL/GenBank/DDBJ whole genome shotgun (WGS) entry which is preliminary data.</text>
</comment>
<name>A0A482YAM6_9EURY</name>
<sequence length="895" mass="99312">MSFGRWIELSESSDCRIESGVDDVDSSDDRCDREAYRPIAVIVPHFIPKVLVFTVVLQLNFISEYCIGLRIDRMAYETTRAHLLDELERIGALLEACIETTDTIPTGEMPATVTEVELADEPVALSYGLPAETVHHLTDRAARIDERCQQSPPAVTLRLQQLTDRFGLSRAHLDVFMLALAPELDADYQGFFRELHGNGITHPTVGLIGELFSRTETQQLAATALVGQQSPLRQHDLVALSAPVEPSRSSQHRLVTVDPRLVSYLEGHVDLDPALEEVATLITPDQSLNELLLEPHVRDRLTSLAATDAAGGRYYFHGPAGSERDGAIEALADDRLLRASLPAVLETNGGDEGDENALERLHREALLQDCPVHLTNADTLRERETEHTLETIFDRFADLAAPLFVTGTAAWRPTGTTVDMDAILEFPRPSFDLRLAFWEDHADALPDDVEPATLAGTFELTQGQLEGALTTARSVADGDDLTAADIYDGCRAQSDDGLDDLAQRIEPANDWDDIQLREKTDRKLRLVRDHITEQARIYGEWGFDAGGSRATGVVALFKGPSGTGKTMAAEVLAADVGMALYKIDLSTVVSKYIGETEENLERIFQAGAQSNAILLFDEADAVFGDRADVTDATDRYANAEVNYLLQRIERYDGVVVLTTNNAANIDDAFERRIDHTVWFPTPEPPVREAIWRTAFPDDAPTGDLEYDLLAAIELTGGQIAKISRMAAIMAARDERIEMRHVVRAIEAAVSTRQLYPLETSEYSHLLRSVDVAPESDDNDQMVDEQAGDRSPEDVVRLFVDLLADGEGDRAHELYHSRALADEFSHKEQLILSHGDLSIAGEIERVRDDDDRVVLKLTRECNGDRATQSYELRPEDGAWRIFNLERERETTVVLDR</sequence>
<proteinExistence type="inferred from homology"/>
<dbReference type="Pfam" id="PF22977">
    <property type="entry name" value="WHD"/>
    <property type="match status" value="1"/>
</dbReference>
<evidence type="ECO:0000256" key="1">
    <source>
        <dbReference type="ARBA" id="ARBA00006914"/>
    </source>
</evidence>
<dbReference type="InterPro" id="IPR003593">
    <property type="entry name" value="AAA+_ATPase"/>
</dbReference>
<comment type="similarity">
    <text evidence="1">Belongs to the AAA ATPase family.</text>
</comment>
<feature type="domain" description="AAA+ ATPase" evidence="4">
    <location>
        <begin position="551"/>
        <end position="683"/>
    </location>
</feature>
<dbReference type="SUPFAM" id="SSF52540">
    <property type="entry name" value="P-loop containing nucleoside triphosphate hydrolases"/>
    <property type="match status" value="1"/>
</dbReference>
<gene>
    <name evidence="5" type="ORF">BDK88_0645</name>
</gene>
<dbReference type="InterPro" id="IPR050221">
    <property type="entry name" value="26S_Proteasome_ATPase"/>
</dbReference>
<reference evidence="5 6" key="1">
    <citation type="submission" date="2019-02" db="EMBL/GenBank/DDBJ databases">
        <title>Genomic Encyclopedia of Archaeal and Bacterial Type Strains, Phase II (KMG-II): from individual species to whole genera.</title>
        <authorList>
            <person name="Goeker M."/>
        </authorList>
    </citation>
    <scope>NUCLEOTIDE SEQUENCE [LARGE SCALE GENOMIC DNA]</scope>
    <source>
        <strain evidence="5 6">DSM 18328</strain>
    </source>
</reference>
<dbReference type="InterPro" id="IPR003959">
    <property type="entry name" value="ATPase_AAA_core"/>
</dbReference>
<evidence type="ECO:0000259" key="4">
    <source>
        <dbReference type="SMART" id="SM00382"/>
    </source>
</evidence>
<dbReference type="InterPro" id="IPR054472">
    <property type="entry name" value="WHD"/>
</dbReference>
<keyword evidence="3" id="KW-0067">ATP-binding</keyword>
<dbReference type="Gene3D" id="3.40.50.300">
    <property type="entry name" value="P-loop containing nucleotide triphosphate hydrolases"/>
    <property type="match status" value="1"/>
</dbReference>
<dbReference type="GO" id="GO:0016887">
    <property type="term" value="F:ATP hydrolysis activity"/>
    <property type="evidence" value="ECO:0007669"/>
    <property type="project" value="InterPro"/>
</dbReference>
<evidence type="ECO:0000313" key="5">
    <source>
        <dbReference type="EMBL" id="RZV11764.1"/>
    </source>
</evidence>
<evidence type="ECO:0000256" key="3">
    <source>
        <dbReference type="ARBA" id="ARBA00022840"/>
    </source>
</evidence>
<organism evidence="5 6">
    <name type="scientific">Natrinema hispanicum</name>
    <dbReference type="NCBI Taxonomy" id="392421"/>
    <lineage>
        <taxon>Archaea</taxon>
        <taxon>Methanobacteriati</taxon>
        <taxon>Methanobacteriota</taxon>
        <taxon>Stenosarchaea group</taxon>
        <taxon>Halobacteria</taxon>
        <taxon>Halobacteriales</taxon>
        <taxon>Natrialbaceae</taxon>
        <taxon>Natrinema</taxon>
    </lineage>
</organism>
<dbReference type="AlphaFoldDB" id="A0A482YAM6"/>
<protein>
    <submittedName>
        <fullName evidence="5">ATPase family protein associated with various cellular activities (AAA)</fullName>
    </submittedName>
</protein>
<evidence type="ECO:0000256" key="2">
    <source>
        <dbReference type="ARBA" id="ARBA00022741"/>
    </source>
</evidence>
<dbReference type="EMBL" id="SHMP01000003">
    <property type="protein sequence ID" value="RZV11764.1"/>
    <property type="molecule type" value="Genomic_DNA"/>
</dbReference>
<dbReference type="CDD" id="cd19481">
    <property type="entry name" value="RecA-like_protease"/>
    <property type="match status" value="1"/>
</dbReference>
<dbReference type="SMART" id="SM00382">
    <property type="entry name" value="AAA"/>
    <property type="match status" value="1"/>
</dbReference>
<dbReference type="Proteomes" id="UP000291097">
    <property type="component" value="Unassembled WGS sequence"/>
</dbReference>
<evidence type="ECO:0000313" key="6">
    <source>
        <dbReference type="Proteomes" id="UP000291097"/>
    </source>
</evidence>
<dbReference type="PANTHER" id="PTHR23073">
    <property type="entry name" value="26S PROTEASOME REGULATORY SUBUNIT"/>
    <property type="match status" value="1"/>
</dbReference>
<dbReference type="InterPro" id="IPR027417">
    <property type="entry name" value="P-loop_NTPase"/>
</dbReference>
<dbReference type="Pfam" id="PF00004">
    <property type="entry name" value="AAA"/>
    <property type="match status" value="1"/>
</dbReference>